<evidence type="ECO:0000256" key="1">
    <source>
        <dbReference type="ARBA" id="ARBA00004651"/>
    </source>
</evidence>
<dbReference type="AlphaFoldDB" id="A0A517DRS2"/>
<dbReference type="Pfam" id="PF02653">
    <property type="entry name" value="BPD_transp_2"/>
    <property type="match status" value="1"/>
</dbReference>
<protein>
    <submittedName>
        <fullName evidence="7">Urea ABC transporter, permease protein UrtC</fullName>
    </submittedName>
</protein>
<evidence type="ECO:0000256" key="2">
    <source>
        <dbReference type="ARBA" id="ARBA00022475"/>
    </source>
</evidence>
<feature type="transmembrane region" description="Helical" evidence="6">
    <location>
        <begin position="6"/>
        <end position="25"/>
    </location>
</feature>
<dbReference type="PANTHER" id="PTHR30482">
    <property type="entry name" value="HIGH-AFFINITY BRANCHED-CHAIN AMINO ACID TRANSPORT SYSTEM PERMEASE"/>
    <property type="match status" value="1"/>
</dbReference>
<feature type="transmembrane region" description="Helical" evidence="6">
    <location>
        <begin position="125"/>
        <end position="144"/>
    </location>
</feature>
<keyword evidence="2" id="KW-1003">Cell membrane</keyword>
<dbReference type="RefSeq" id="WP_144349559.1">
    <property type="nucleotide sequence ID" value="NZ_CP036259.1"/>
</dbReference>
<feature type="transmembrane region" description="Helical" evidence="6">
    <location>
        <begin position="215"/>
        <end position="236"/>
    </location>
</feature>
<evidence type="ECO:0000313" key="8">
    <source>
        <dbReference type="Proteomes" id="UP000320776"/>
    </source>
</evidence>
<proteinExistence type="predicted"/>
<dbReference type="CDD" id="cd06581">
    <property type="entry name" value="TM_PBP1_LivM_like"/>
    <property type="match status" value="1"/>
</dbReference>
<keyword evidence="3 6" id="KW-0812">Transmembrane</keyword>
<dbReference type="PANTHER" id="PTHR30482:SF10">
    <property type="entry name" value="HIGH-AFFINITY BRANCHED-CHAIN AMINO ACID TRANSPORT PROTEIN BRAE"/>
    <property type="match status" value="1"/>
</dbReference>
<evidence type="ECO:0000256" key="4">
    <source>
        <dbReference type="ARBA" id="ARBA00022989"/>
    </source>
</evidence>
<evidence type="ECO:0000256" key="5">
    <source>
        <dbReference type="ARBA" id="ARBA00023136"/>
    </source>
</evidence>
<dbReference type="InterPro" id="IPR001851">
    <property type="entry name" value="ABC_transp_permease"/>
</dbReference>
<name>A0A517DRS2_9FIRM</name>
<organism evidence="7 8">
    <name type="scientific">Sporomusa termitida</name>
    <dbReference type="NCBI Taxonomy" id="2377"/>
    <lineage>
        <taxon>Bacteria</taxon>
        <taxon>Bacillati</taxon>
        <taxon>Bacillota</taxon>
        <taxon>Negativicutes</taxon>
        <taxon>Selenomonadales</taxon>
        <taxon>Sporomusaceae</taxon>
        <taxon>Sporomusa</taxon>
    </lineage>
</organism>
<reference evidence="7 8" key="1">
    <citation type="submission" date="2019-02" db="EMBL/GenBank/DDBJ databases">
        <title>Closed genome of Sporomusa termitida DSM 4440.</title>
        <authorList>
            <person name="Poehlein A."/>
            <person name="Daniel R."/>
        </authorList>
    </citation>
    <scope>NUCLEOTIDE SEQUENCE [LARGE SCALE GENOMIC DNA]</scope>
    <source>
        <strain evidence="7 8">DSM 4440</strain>
    </source>
</reference>
<feature type="transmembrane region" description="Helical" evidence="6">
    <location>
        <begin position="37"/>
        <end position="54"/>
    </location>
</feature>
<evidence type="ECO:0000313" key="7">
    <source>
        <dbReference type="EMBL" id="QDR79986.1"/>
    </source>
</evidence>
<dbReference type="InterPro" id="IPR043428">
    <property type="entry name" value="LivM-like"/>
</dbReference>
<dbReference type="GO" id="GO:0005886">
    <property type="term" value="C:plasma membrane"/>
    <property type="evidence" value="ECO:0007669"/>
    <property type="project" value="UniProtKB-SubCell"/>
</dbReference>
<evidence type="ECO:0000256" key="3">
    <source>
        <dbReference type="ARBA" id="ARBA00022692"/>
    </source>
</evidence>
<feature type="transmembrane region" description="Helical" evidence="6">
    <location>
        <begin position="60"/>
        <end position="81"/>
    </location>
</feature>
<feature type="transmembrane region" description="Helical" evidence="6">
    <location>
        <begin position="177"/>
        <end position="195"/>
    </location>
</feature>
<dbReference type="OrthoDB" id="9789927at2"/>
<dbReference type="KEGG" id="sted:SPTER_12950"/>
<comment type="subcellular location">
    <subcellularLocation>
        <location evidence="1">Cell membrane</location>
        <topology evidence="1">Multi-pass membrane protein</topology>
    </subcellularLocation>
</comment>
<accession>A0A517DRS2</accession>
<dbReference type="GO" id="GO:0015658">
    <property type="term" value="F:branched-chain amino acid transmembrane transporter activity"/>
    <property type="evidence" value="ECO:0007669"/>
    <property type="project" value="InterPro"/>
</dbReference>
<keyword evidence="8" id="KW-1185">Reference proteome</keyword>
<keyword evidence="5 6" id="KW-0472">Membrane</keyword>
<dbReference type="EMBL" id="CP036259">
    <property type="protein sequence ID" value="QDR79986.1"/>
    <property type="molecule type" value="Genomic_DNA"/>
</dbReference>
<evidence type="ECO:0000256" key="6">
    <source>
        <dbReference type="SAM" id="Phobius"/>
    </source>
</evidence>
<gene>
    <name evidence="7" type="ORF">SPTER_12950</name>
</gene>
<sequence>MAEYISGVITFSLIYVIATVGLAVFTGFTGLFSLGHAAFFAVGAYTASILTYFYDVNYYLALVAGMAMAAVVGTIIGYPTLRAKLRSDYFAIATLGFGEAVRVLLENLEITQGARGLPGIANETTLTVVVIATILVIWVARNFVYSRYGRAAIAVREDFVAAEMMGINLFQVRMRSLLFSAMTAGLAGGLFAHYVSFIQPGMFTAYLSTQLTASVVAGGMGSITGPVVAAVLFVAIPEALRVASMWRLVAYGFLLVAIMVFRPQGLFGYKEISLHSFRRLFRKEVS</sequence>
<keyword evidence="4 6" id="KW-1133">Transmembrane helix</keyword>
<dbReference type="Proteomes" id="UP000320776">
    <property type="component" value="Chromosome"/>
</dbReference>
<feature type="transmembrane region" description="Helical" evidence="6">
    <location>
        <begin position="248"/>
        <end position="269"/>
    </location>
</feature>